<dbReference type="EMBL" id="QDKM01000006">
    <property type="protein sequence ID" value="PVH28202.1"/>
    <property type="molecule type" value="Genomic_DNA"/>
</dbReference>
<evidence type="ECO:0000256" key="1">
    <source>
        <dbReference type="ARBA" id="ARBA00022603"/>
    </source>
</evidence>
<dbReference type="GO" id="GO:0070043">
    <property type="term" value="F:rRNA (guanine-N7-)-methyltransferase activity"/>
    <property type="evidence" value="ECO:0007669"/>
    <property type="project" value="TreeGrafter"/>
</dbReference>
<dbReference type="RefSeq" id="WP_116559121.1">
    <property type="nucleotide sequence ID" value="NZ_QDKM01000006.1"/>
</dbReference>
<dbReference type="PANTHER" id="PTHR47313:SF1">
    <property type="entry name" value="RIBOSOMAL RNA LARGE SUBUNIT METHYLTRANSFERASE K_L"/>
    <property type="match status" value="1"/>
</dbReference>
<sequence length="367" mass="39397">MSTEFSIFLVCPPGTESLLAAEASAAGFTPATAVPGGVEVTGGWREVWRANLTLRGATRVLLRFAEFRALHLAQLDKRARRLPWGEVLRADVPVKIEATCRKSRIYHAKAATQRVETAITESIGAPISAEAALVIKTRIEDDLVTLSLDTSGEPLHRRGHKQAVGKAPMRENLAAIFLRQMGYDGTQTLVDPMCGSGTFPIEAAEIALGLLPGRSRSFAFEGLASFDQTAFEALKSTTPKTPNIRFYGSDRDQGAVQMAVKNAARAGVAEYCTFERKPISDLTPPEGAKGIVMVNPPWGARIGDRKMLFALYGSLGKTLSERFKGWQVGIITPDAGLVKATALGLKPADTPVDMGGVRVTLYRGTAG</sequence>
<evidence type="ECO:0000259" key="3">
    <source>
        <dbReference type="Pfam" id="PF01170"/>
    </source>
</evidence>
<dbReference type="AlphaFoldDB" id="A0A2T8HSB2"/>
<name>A0A2T8HSB2_9RHOB</name>
<dbReference type="OrthoDB" id="9809404at2"/>
<evidence type="ECO:0000313" key="6">
    <source>
        <dbReference type="Proteomes" id="UP000245911"/>
    </source>
</evidence>
<dbReference type="InterPro" id="IPR029063">
    <property type="entry name" value="SAM-dependent_MTases_sf"/>
</dbReference>
<accession>A0A2T8HSB2</accession>
<dbReference type="InterPro" id="IPR053943">
    <property type="entry name" value="RlmKL-like_Mtase_CS"/>
</dbReference>
<comment type="caution">
    <text evidence="5">The sequence shown here is derived from an EMBL/GenBank/DDBJ whole genome shotgun (WGS) entry which is preliminary data.</text>
</comment>
<keyword evidence="1 5" id="KW-0489">Methyltransferase</keyword>
<evidence type="ECO:0000313" key="5">
    <source>
        <dbReference type="EMBL" id="PVH28202.1"/>
    </source>
</evidence>
<organism evidence="5 6">
    <name type="scientific">Pararhodobacter oceanensis</name>
    <dbReference type="NCBI Taxonomy" id="2172121"/>
    <lineage>
        <taxon>Bacteria</taxon>
        <taxon>Pseudomonadati</taxon>
        <taxon>Pseudomonadota</taxon>
        <taxon>Alphaproteobacteria</taxon>
        <taxon>Rhodobacterales</taxon>
        <taxon>Paracoccaceae</taxon>
        <taxon>Pararhodobacter</taxon>
    </lineage>
</organism>
<dbReference type="Gene3D" id="3.40.50.150">
    <property type="entry name" value="Vaccinia Virus protein VP39"/>
    <property type="match status" value="1"/>
</dbReference>
<keyword evidence="2 5" id="KW-0808">Transferase</keyword>
<dbReference type="Proteomes" id="UP000245911">
    <property type="component" value="Unassembled WGS sequence"/>
</dbReference>
<dbReference type="InterPro" id="IPR054170">
    <property type="entry name" value="RlmL_1st"/>
</dbReference>
<dbReference type="GO" id="GO:0008990">
    <property type="term" value="F:rRNA (guanine-N2-)-methyltransferase activity"/>
    <property type="evidence" value="ECO:0007669"/>
    <property type="project" value="TreeGrafter"/>
</dbReference>
<reference evidence="5 6" key="1">
    <citation type="submission" date="2018-04" db="EMBL/GenBank/DDBJ databases">
        <title>Pararhodobacter oceanense sp. nov., isolated from marine intertidal sediment.</title>
        <authorList>
            <person name="Wang X.-L."/>
            <person name="Du Z.-J."/>
        </authorList>
    </citation>
    <scope>NUCLEOTIDE SEQUENCE [LARGE SCALE GENOMIC DNA]</scope>
    <source>
        <strain evidence="5 6">AM505</strain>
    </source>
</reference>
<dbReference type="PROSITE" id="PS01261">
    <property type="entry name" value="UPF0020"/>
    <property type="match status" value="1"/>
</dbReference>
<proteinExistence type="predicted"/>
<protein>
    <submittedName>
        <fullName evidence="5">RNA methyltransferase</fullName>
    </submittedName>
</protein>
<keyword evidence="6" id="KW-1185">Reference proteome</keyword>
<dbReference type="InterPro" id="IPR000241">
    <property type="entry name" value="RlmKL-like_Mtase"/>
</dbReference>
<evidence type="ECO:0000256" key="2">
    <source>
        <dbReference type="ARBA" id="ARBA00022679"/>
    </source>
</evidence>
<feature type="domain" description="RlmL ferredoxin-like" evidence="4">
    <location>
        <begin position="7"/>
        <end position="61"/>
    </location>
</feature>
<dbReference type="PANTHER" id="PTHR47313">
    <property type="entry name" value="RIBOSOMAL RNA LARGE SUBUNIT METHYLTRANSFERASE K/L"/>
    <property type="match status" value="1"/>
</dbReference>
<dbReference type="SUPFAM" id="SSF53335">
    <property type="entry name" value="S-adenosyl-L-methionine-dependent methyltransferases"/>
    <property type="match status" value="1"/>
</dbReference>
<dbReference type="Pfam" id="PF22020">
    <property type="entry name" value="RlmL_1st"/>
    <property type="match status" value="1"/>
</dbReference>
<feature type="domain" description="Ribosomal RNA large subunit methyltransferase K/L-like methyltransferase" evidence="3">
    <location>
        <begin position="158"/>
        <end position="340"/>
    </location>
</feature>
<gene>
    <name evidence="5" type="ORF">DDE20_13940</name>
</gene>
<dbReference type="Pfam" id="PF01170">
    <property type="entry name" value="UPF0020"/>
    <property type="match status" value="1"/>
</dbReference>
<dbReference type="CDD" id="cd11715">
    <property type="entry name" value="THUMP_AdoMetMT"/>
    <property type="match status" value="1"/>
</dbReference>
<evidence type="ECO:0000259" key="4">
    <source>
        <dbReference type="Pfam" id="PF22020"/>
    </source>
</evidence>
<dbReference type="Gene3D" id="3.30.2130.30">
    <property type="match status" value="1"/>
</dbReference>